<dbReference type="Gene3D" id="3.90.1720.10">
    <property type="entry name" value="endopeptidase domain like (from Nostoc punctiforme)"/>
    <property type="match status" value="1"/>
</dbReference>
<sequence>MLKNKKHVYIVLSDTGTIFTRLIRFYTKAPRNHASIAFDLELKEVYSFGRKNPRNPFSGGFVKENLHDALSKDATLVVYRCSVSECQYKKIRTIIARFEEEAHLYKYNLPGVLGIVLNIPVKRRYAFFCSQFVASVFEQAGARLVHKCAALTTPADLEQSGELELMD</sequence>
<dbReference type="STRING" id="54915.ADS79_02240"/>
<dbReference type="EMBL" id="BJON01000006">
    <property type="protein sequence ID" value="GED67846.1"/>
    <property type="molecule type" value="Genomic_DNA"/>
</dbReference>
<gene>
    <name evidence="2" type="ORF">ADS79_02240</name>
    <name evidence="1" type="ORF">BRE01_15480</name>
</gene>
<reference evidence="2" key="2">
    <citation type="submission" date="2015-07" db="EMBL/GenBank/DDBJ databases">
        <title>MeaNS - Measles Nucleotide Surveillance Program.</title>
        <authorList>
            <person name="Tran T."/>
            <person name="Druce J."/>
        </authorList>
    </citation>
    <scope>NUCLEOTIDE SEQUENCE</scope>
    <source>
        <strain evidence="2">DSM 9887</strain>
    </source>
</reference>
<dbReference type="PATRIC" id="fig|54915.3.peg.5607"/>
<dbReference type="AlphaFoldDB" id="A0A0K9Z0S8"/>
<dbReference type="InterPro" id="IPR038765">
    <property type="entry name" value="Papain-like_cys_pep_sf"/>
</dbReference>
<evidence type="ECO:0000313" key="1">
    <source>
        <dbReference type="EMBL" id="GED67846.1"/>
    </source>
</evidence>
<reference evidence="1 4" key="3">
    <citation type="submission" date="2019-06" db="EMBL/GenBank/DDBJ databases">
        <title>Whole genome shotgun sequence of Brevibacillus reuszeri NBRC 15719.</title>
        <authorList>
            <person name="Hosoyama A."/>
            <person name="Uohara A."/>
            <person name="Ohji S."/>
            <person name="Ichikawa N."/>
        </authorList>
    </citation>
    <scope>NUCLEOTIDE SEQUENCE [LARGE SCALE GENOMIC DNA]</scope>
    <source>
        <strain evidence="1 4">NBRC 15719</strain>
    </source>
</reference>
<evidence type="ECO:0000313" key="4">
    <source>
        <dbReference type="Proteomes" id="UP000319578"/>
    </source>
</evidence>
<evidence type="ECO:0000313" key="2">
    <source>
        <dbReference type="EMBL" id="KNB74526.1"/>
    </source>
</evidence>
<accession>A0A0K9Z0S8</accession>
<name>A0A0K9Z0S8_9BACL</name>
<dbReference type="OrthoDB" id="1645744at2"/>
<keyword evidence="4" id="KW-1185">Reference proteome</keyword>
<organism evidence="2 3">
    <name type="scientific">Brevibacillus reuszeri</name>
    <dbReference type="NCBI Taxonomy" id="54915"/>
    <lineage>
        <taxon>Bacteria</taxon>
        <taxon>Bacillati</taxon>
        <taxon>Bacillota</taxon>
        <taxon>Bacilli</taxon>
        <taxon>Bacillales</taxon>
        <taxon>Paenibacillaceae</taxon>
        <taxon>Brevibacillus</taxon>
    </lineage>
</organism>
<evidence type="ECO:0000313" key="3">
    <source>
        <dbReference type="Proteomes" id="UP000036834"/>
    </source>
</evidence>
<dbReference type="RefSeq" id="WP_049736773.1">
    <property type="nucleotide sequence ID" value="NZ_BJON01000006.1"/>
</dbReference>
<dbReference type="SUPFAM" id="SSF54001">
    <property type="entry name" value="Cysteine proteinases"/>
    <property type="match status" value="1"/>
</dbReference>
<dbReference type="Proteomes" id="UP000036834">
    <property type="component" value="Unassembled WGS sequence"/>
</dbReference>
<dbReference type="Proteomes" id="UP000319578">
    <property type="component" value="Unassembled WGS sequence"/>
</dbReference>
<reference evidence="3" key="1">
    <citation type="submission" date="2015-07" db="EMBL/GenBank/DDBJ databases">
        <title>Genome sequencing project for genomic taxonomy and phylogenomics of Bacillus-like bacteria.</title>
        <authorList>
            <person name="Liu B."/>
            <person name="Wang J."/>
            <person name="Zhu Y."/>
            <person name="Liu G."/>
            <person name="Chen Q."/>
            <person name="Chen Z."/>
            <person name="Lan J."/>
            <person name="Che J."/>
            <person name="Ge C."/>
            <person name="Shi H."/>
            <person name="Pan Z."/>
            <person name="Liu X."/>
        </authorList>
    </citation>
    <scope>NUCLEOTIDE SEQUENCE [LARGE SCALE GENOMIC DNA]</scope>
    <source>
        <strain evidence="3">DSM 9887</strain>
    </source>
</reference>
<protein>
    <submittedName>
        <fullName evidence="2">Uncharacterized protein</fullName>
    </submittedName>
</protein>
<proteinExistence type="predicted"/>
<comment type="caution">
    <text evidence="2">The sequence shown here is derived from an EMBL/GenBank/DDBJ whole genome shotgun (WGS) entry which is preliminary data.</text>
</comment>
<dbReference type="EMBL" id="LGIQ01000002">
    <property type="protein sequence ID" value="KNB74526.1"/>
    <property type="molecule type" value="Genomic_DNA"/>
</dbReference>